<dbReference type="GO" id="GO:0003712">
    <property type="term" value="F:transcription coregulator activity"/>
    <property type="evidence" value="ECO:0007669"/>
    <property type="project" value="InterPro"/>
</dbReference>
<dbReference type="AlphaFoldDB" id="A0A177A641"/>
<dbReference type="Pfam" id="PF06179">
    <property type="entry name" value="Med22"/>
    <property type="match status" value="1"/>
</dbReference>
<accession>A0A177A641</accession>
<dbReference type="Gene3D" id="6.10.280.160">
    <property type="entry name" value="Mediator of RNA polymerase II transcription subunit 22"/>
    <property type="match status" value="1"/>
</dbReference>
<comment type="subcellular location">
    <subcellularLocation>
        <location evidence="1">Nucleus</location>
    </subcellularLocation>
</comment>
<evidence type="ECO:0000256" key="2">
    <source>
        <dbReference type="ARBA" id="ARBA00005942"/>
    </source>
</evidence>
<dbReference type="PANTHER" id="PTHR12434">
    <property type="entry name" value="MEDIATOR OF RNA POLYMERASE II TRANSCRIPTION SUBUNIT 22"/>
    <property type="match status" value="1"/>
</dbReference>
<keyword evidence="4" id="KW-0804">Transcription</keyword>
<evidence type="ECO:0000256" key="3">
    <source>
        <dbReference type="ARBA" id="ARBA00023015"/>
    </source>
</evidence>
<reference evidence="7" key="1">
    <citation type="submission" date="2016-03" db="EMBL/GenBank/DDBJ databases">
        <title>Updated assembly of Pseudogymnoascus destructans, the fungus causing white-nose syndrome of bats.</title>
        <authorList>
            <person name="Palmer J.M."/>
            <person name="Drees K.P."/>
            <person name="Foster J.T."/>
            <person name="Lindner D.L."/>
        </authorList>
    </citation>
    <scope>NUCLEOTIDE SEQUENCE [LARGE SCALE GENOMIC DNA]</scope>
    <source>
        <strain evidence="7">20631-21</strain>
    </source>
</reference>
<organism evidence="7">
    <name type="scientific">Pseudogymnoascus destructans</name>
    <dbReference type="NCBI Taxonomy" id="655981"/>
    <lineage>
        <taxon>Eukaryota</taxon>
        <taxon>Fungi</taxon>
        <taxon>Dikarya</taxon>
        <taxon>Ascomycota</taxon>
        <taxon>Pezizomycotina</taxon>
        <taxon>Leotiomycetes</taxon>
        <taxon>Thelebolales</taxon>
        <taxon>Thelebolaceae</taxon>
        <taxon>Pseudogymnoascus</taxon>
    </lineage>
</organism>
<dbReference type="GO" id="GO:0016592">
    <property type="term" value="C:mediator complex"/>
    <property type="evidence" value="ECO:0007669"/>
    <property type="project" value="InterPro"/>
</dbReference>
<gene>
    <name evidence="7" type="ORF">VC83_05870</name>
</gene>
<dbReference type="GO" id="GO:0006357">
    <property type="term" value="P:regulation of transcription by RNA polymerase II"/>
    <property type="evidence" value="ECO:0007669"/>
    <property type="project" value="InterPro"/>
</dbReference>
<dbReference type="EMBL" id="KV441401">
    <property type="protein sequence ID" value="OAF57110.2"/>
    <property type="molecule type" value="Genomic_DNA"/>
</dbReference>
<evidence type="ECO:0000256" key="6">
    <source>
        <dbReference type="SAM" id="MobiDB-lite"/>
    </source>
</evidence>
<evidence type="ECO:0000256" key="4">
    <source>
        <dbReference type="ARBA" id="ARBA00023163"/>
    </source>
</evidence>
<protein>
    <recommendedName>
        <fullName evidence="8">Mediator of RNA polymerase II transcription subunit 22</fullName>
    </recommendedName>
</protein>
<feature type="compositionally biased region" description="Basic and acidic residues" evidence="6">
    <location>
        <begin position="1"/>
        <end position="13"/>
    </location>
</feature>
<evidence type="ECO:0000256" key="5">
    <source>
        <dbReference type="ARBA" id="ARBA00023242"/>
    </source>
</evidence>
<sequence>MEGRPSMSNDRRSPSRSASADQTANEASQAVIANDGDVTHVAPLSPPAPLPSSLNTRTGPSTNELMEREQGIVDAMLLRFKNIIELATTNKGDVTSEVAAAQAFQTNVETQALIRAAQDLLSLTREMKELWLFGPLRGLGEGEEGGSIDDNSKRVVEMVEAMIQERTGREM</sequence>
<evidence type="ECO:0000313" key="7">
    <source>
        <dbReference type="EMBL" id="OAF57110.2"/>
    </source>
</evidence>
<feature type="region of interest" description="Disordered" evidence="6">
    <location>
        <begin position="1"/>
        <end position="62"/>
    </location>
</feature>
<dbReference type="RefSeq" id="XP_024322401.1">
    <property type="nucleotide sequence ID" value="XM_024469479.1"/>
</dbReference>
<dbReference type="Proteomes" id="UP000077154">
    <property type="component" value="Unassembled WGS sequence"/>
</dbReference>
<dbReference type="eggNOG" id="ENOG502SD63">
    <property type="taxonomic scope" value="Eukaryota"/>
</dbReference>
<comment type="similarity">
    <text evidence="2">Belongs to the Mediator complex subunit 22 family.</text>
</comment>
<dbReference type="PANTHER" id="PTHR12434:SF6">
    <property type="entry name" value="MEDIATOR OF RNA POLYMERASE II TRANSCRIPTION SUBUNIT 22"/>
    <property type="match status" value="1"/>
</dbReference>
<name>A0A177A641_9PEZI</name>
<keyword evidence="5" id="KW-0539">Nucleus</keyword>
<dbReference type="GeneID" id="36288934"/>
<dbReference type="OrthoDB" id="203279at2759"/>
<keyword evidence="3" id="KW-0805">Transcription regulation</keyword>
<dbReference type="InterPro" id="IPR009332">
    <property type="entry name" value="Med22"/>
</dbReference>
<dbReference type="VEuPathDB" id="FungiDB:GMDG_07105"/>
<proteinExistence type="inferred from homology"/>
<evidence type="ECO:0000256" key="1">
    <source>
        <dbReference type="ARBA" id="ARBA00004123"/>
    </source>
</evidence>
<evidence type="ECO:0008006" key="8">
    <source>
        <dbReference type="Google" id="ProtNLM"/>
    </source>
</evidence>